<name>C2FW22_SPHSI</name>
<evidence type="ECO:0000256" key="1">
    <source>
        <dbReference type="ARBA" id="ARBA00011738"/>
    </source>
</evidence>
<dbReference type="AlphaFoldDB" id="C2FW22"/>
<dbReference type="PANTHER" id="PTHR33178:SF10">
    <property type="entry name" value="STRESS-RESPONSE A_B BARREL DOMAIN-CONTAINING PROTEIN"/>
    <property type="match status" value="1"/>
</dbReference>
<reference evidence="4 5" key="1">
    <citation type="submission" date="2009-01" db="EMBL/GenBank/DDBJ databases">
        <authorList>
            <person name="Qin X."/>
            <person name="Bachman B."/>
            <person name="Battles P."/>
            <person name="Bell A."/>
            <person name="Bess C."/>
            <person name="Bickham C."/>
            <person name="Chaboub L."/>
            <person name="Chen D."/>
            <person name="Coyle M."/>
            <person name="Deiros D.R."/>
            <person name="Dinh H."/>
            <person name="Forbes L."/>
            <person name="Fowler G."/>
            <person name="Francisco L."/>
            <person name="Fu Q."/>
            <person name="Gubbala S."/>
            <person name="Hale W."/>
            <person name="Han Y."/>
            <person name="Hemphill L."/>
            <person name="Highlander S.K."/>
            <person name="Hirani K."/>
            <person name="Hogues M."/>
            <person name="Jackson L."/>
            <person name="Jakkamsetti A."/>
            <person name="Javaid M."/>
            <person name="Jiang H."/>
            <person name="Korchina V."/>
            <person name="Kovar C."/>
            <person name="Lara F."/>
            <person name="Lee S."/>
            <person name="Mata R."/>
            <person name="Mathew T."/>
            <person name="Moen C."/>
            <person name="Morales K."/>
            <person name="Munidasa M."/>
            <person name="Nazareth L."/>
            <person name="Ngo R."/>
            <person name="Nguyen L."/>
            <person name="Okwuonu G."/>
            <person name="Ongeri F."/>
            <person name="Patil S."/>
            <person name="Petrosino J."/>
            <person name="Pham C."/>
            <person name="Pham P."/>
            <person name="Pu L.-L."/>
            <person name="Puazo M."/>
            <person name="Raj R."/>
            <person name="Reid J."/>
            <person name="Rouhana J."/>
            <person name="Saada N."/>
            <person name="Shang Y."/>
            <person name="Simmons D."/>
            <person name="Thornton R."/>
            <person name="Warren J."/>
            <person name="Weissenberger G."/>
            <person name="Zhang J."/>
            <person name="Zhang L."/>
            <person name="Zhou C."/>
            <person name="Zhu D."/>
            <person name="Muzny D."/>
            <person name="Worley K."/>
            <person name="Gibbs R."/>
        </authorList>
    </citation>
    <scope>NUCLEOTIDE SEQUENCE [LARGE SCALE GENOMIC DNA]</scope>
    <source>
        <strain evidence="4 5">ATCC 33300</strain>
    </source>
</reference>
<gene>
    <name evidence="4" type="ORF">HMPREF0765_1528</name>
</gene>
<dbReference type="Pfam" id="PF07876">
    <property type="entry name" value="Dabb"/>
    <property type="match status" value="1"/>
</dbReference>
<dbReference type="HOGENOM" id="CLU_080664_4_3_10"/>
<dbReference type="Gene3D" id="3.30.70.100">
    <property type="match status" value="1"/>
</dbReference>
<dbReference type="RefSeq" id="WP_003007542.1">
    <property type="nucleotide sequence ID" value="NZ_GG668631.1"/>
</dbReference>
<evidence type="ECO:0000259" key="3">
    <source>
        <dbReference type="PROSITE" id="PS51502"/>
    </source>
</evidence>
<dbReference type="SUPFAM" id="SSF54909">
    <property type="entry name" value="Dimeric alpha+beta barrel"/>
    <property type="match status" value="1"/>
</dbReference>
<dbReference type="PROSITE" id="PS51502">
    <property type="entry name" value="S_R_A_B_BARREL"/>
    <property type="match status" value="1"/>
</dbReference>
<comment type="caution">
    <text evidence="4">The sequence shown here is derived from an EMBL/GenBank/DDBJ whole genome shotgun (WGS) entry which is preliminary data.</text>
</comment>
<dbReference type="Proteomes" id="UP000006241">
    <property type="component" value="Unassembled WGS sequence"/>
</dbReference>
<keyword evidence="2" id="KW-0732">Signal</keyword>
<protein>
    <submittedName>
        <fullName evidence="4">Stress responsive A/B barrel domain protein</fullName>
    </submittedName>
</protein>
<dbReference type="SMART" id="SM00886">
    <property type="entry name" value="Dabb"/>
    <property type="match status" value="1"/>
</dbReference>
<organism evidence="4 5">
    <name type="scientific">Sphingobacterium spiritivorum ATCC 33300</name>
    <dbReference type="NCBI Taxonomy" id="525372"/>
    <lineage>
        <taxon>Bacteria</taxon>
        <taxon>Pseudomonadati</taxon>
        <taxon>Bacteroidota</taxon>
        <taxon>Sphingobacteriia</taxon>
        <taxon>Sphingobacteriales</taxon>
        <taxon>Sphingobacteriaceae</taxon>
        <taxon>Sphingobacterium</taxon>
    </lineage>
</organism>
<feature type="chain" id="PRO_5002913987" evidence="2">
    <location>
        <begin position="23"/>
        <end position="130"/>
    </location>
</feature>
<accession>C2FW22</accession>
<dbReference type="InterPro" id="IPR011008">
    <property type="entry name" value="Dimeric_a/b-barrel"/>
</dbReference>
<proteinExistence type="predicted"/>
<feature type="domain" description="Stress-response A/B barrel" evidence="3">
    <location>
        <begin position="33"/>
        <end position="126"/>
    </location>
</feature>
<sequence>MKHIIITLFVLLFGSMAIPANGQNIKKTGKEKAVHIVLFKFKEGTTTEQIQSLKDEILKQKGTIPGLLEISFGEDFTGRAKGFTHAEVAVFKDWKSLEDFNTSEYHKQLITTHIKPVLEDILVLDYQQNK</sequence>
<evidence type="ECO:0000313" key="4">
    <source>
        <dbReference type="EMBL" id="EEI92802.1"/>
    </source>
</evidence>
<feature type="signal peptide" evidence="2">
    <location>
        <begin position="1"/>
        <end position="22"/>
    </location>
</feature>
<evidence type="ECO:0000256" key="2">
    <source>
        <dbReference type="SAM" id="SignalP"/>
    </source>
</evidence>
<evidence type="ECO:0000313" key="5">
    <source>
        <dbReference type="Proteomes" id="UP000006241"/>
    </source>
</evidence>
<dbReference type="EMBL" id="ACHB01000036">
    <property type="protein sequence ID" value="EEI92802.1"/>
    <property type="molecule type" value="Genomic_DNA"/>
</dbReference>
<dbReference type="InterPro" id="IPR044662">
    <property type="entry name" value="HS1/DABB1-like"/>
</dbReference>
<dbReference type="InterPro" id="IPR013097">
    <property type="entry name" value="Dabb"/>
</dbReference>
<comment type="subunit">
    <text evidence="1">Homodimer.</text>
</comment>
<dbReference type="PANTHER" id="PTHR33178">
    <property type="match status" value="1"/>
</dbReference>